<evidence type="ECO:0000256" key="3">
    <source>
        <dbReference type="ARBA" id="ARBA00022737"/>
    </source>
</evidence>
<evidence type="ECO:0000256" key="4">
    <source>
        <dbReference type="ARBA" id="ARBA00022989"/>
    </source>
</evidence>
<dbReference type="Pfam" id="PF00230">
    <property type="entry name" value="MIP"/>
    <property type="match status" value="1"/>
</dbReference>
<evidence type="ECO:0000256" key="6">
    <source>
        <dbReference type="SAM" id="Phobius"/>
    </source>
</evidence>
<dbReference type="SUPFAM" id="SSF81338">
    <property type="entry name" value="Aquaporin-like"/>
    <property type="match status" value="1"/>
</dbReference>
<evidence type="ECO:0000256" key="1">
    <source>
        <dbReference type="ARBA" id="ARBA00004127"/>
    </source>
</evidence>
<dbReference type="PANTHER" id="PTHR45665:SF37">
    <property type="entry name" value="AQUAPORIN TIP2-3-RELATED"/>
    <property type="match status" value="1"/>
</dbReference>
<feature type="transmembrane region" description="Helical" evidence="6">
    <location>
        <begin position="31"/>
        <end position="53"/>
    </location>
</feature>
<sequence>KLTADAAVDTFSVAVILISHDDLFSVGALKAYLAEFIATLLFVFAVVESATAFSKLTADAALDPAGLVAIALAHAFALFVGVPWLLTSQVDYRSQVHFLVLKEVFLFVLSQSFLLLLLHKIDLGNNMHLQ</sequence>
<dbReference type="InterPro" id="IPR023271">
    <property type="entry name" value="Aquaporin-like"/>
</dbReference>
<keyword evidence="4 6" id="KW-1133">Transmembrane helix</keyword>
<proteinExistence type="predicted"/>
<feature type="transmembrane region" description="Helical" evidence="6">
    <location>
        <begin position="98"/>
        <end position="118"/>
    </location>
</feature>
<dbReference type="OrthoDB" id="1735909at2759"/>
<dbReference type="AlphaFoldDB" id="A0A7J6W7M3"/>
<evidence type="ECO:0000256" key="5">
    <source>
        <dbReference type="ARBA" id="ARBA00023136"/>
    </source>
</evidence>
<evidence type="ECO:0000313" key="8">
    <source>
        <dbReference type="Proteomes" id="UP000554482"/>
    </source>
</evidence>
<organism evidence="7 8">
    <name type="scientific">Thalictrum thalictroides</name>
    <name type="common">Rue-anemone</name>
    <name type="synonym">Anemone thalictroides</name>
    <dbReference type="NCBI Taxonomy" id="46969"/>
    <lineage>
        <taxon>Eukaryota</taxon>
        <taxon>Viridiplantae</taxon>
        <taxon>Streptophyta</taxon>
        <taxon>Embryophyta</taxon>
        <taxon>Tracheophyta</taxon>
        <taxon>Spermatophyta</taxon>
        <taxon>Magnoliopsida</taxon>
        <taxon>Ranunculales</taxon>
        <taxon>Ranunculaceae</taxon>
        <taxon>Thalictroideae</taxon>
        <taxon>Thalictrum</taxon>
    </lineage>
</organism>
<dbReference type="GO" id="GO:0015250">
    <property type="term" value="F:water channel activity"/>
    <property type="evidence" value="ECO:0007669"/>
    <property type="project" value="TreeGrafter"/>
</dbReference>
<dbReference type="GO" id="GO:0012505">
    <property type="term" value="C:endomembrane system"/>
    <property type="evidence" value="ECO:0007669"/>
    <property type="project" value="UniProtKB-SubCell"/>
</dbReference>
<keyword evidence="2 6" id="KW-0812">Transmembrane</keyword>
<gene>
    <name evidence="7" type="ORF">FRX31_017606</name>
</gene>
<name>A0A7J6W7M3_THATH</name>
<keyword evidence="5 6" id="KW-0472">Membrane</keyword>
<accession>A0A7J6W7M3</accession>
<dbReference type="PANTHER" id="PTHR45665">
    <property type="entry name" value="AQUAPORIN-8"/>
    <property type="match status" value="1"/>
</dbReference>
<feature type="non-terminal residue" evidence="7">
    <location>
        <position position="1"/>
    </location>
</feature>
<dbReference type="Proteomes" id="UP000554482">
    <property type="component" value="Unassembled WGS sequence"/>
</dbReference>
<evidence type="ECO:0000313" key="7">
    <source>
        <dbReference type="EMBL" id="KAF5192808.1"/>
    </source>
</evidence>
<dbReference type="Gene3D" id="1.20.1080.10">
    <property type="entry name" value="Glycerol uptake facilitator protein"/>
    <property type="match status" value="1"/>
</dbReference>
<dbReference type="InterPro" id="IPR000425">
    <property type="entry name" value="MIP"/>
</dbReference>
<reference evidence="7 8" key="1">
    <citation type="submission" date="2020-06" db="EMBL/GenBank/DDBJ databases">
        <title>Transcriptomic and genomic resources for Thalictrum thalictroides and T. hernandezii: Facilitating candidate gene discovery in an emerging model plant lineage.</title>
        <authorList>
            <person name="Arias T."/>
            <person name="Riano-Pachon D.M."/>
            <person name="Di Stilio V.S."/>
        </authorList>
    </citation>
    <scope>NUCLEOTIDE SEQUENCE [LARGE SCALE GENOMIC DNA]</scope>
    <source>
        <strain evidence="8">cv. WT478/WT964</strain>
        <tissue evidence="7">Leaves</tissue>
    </source>
</reference>
<keyword evidence="3" id="KW-0677">Repeat</keyword>
<dbReference type="InterPro" id="IPR034294">
    <property type="entry name" value="Aquaporin_transptr"/>
</dbReference>
<protein>
    <submittedName>
        <fullName evidence="7">Aquaporin TIP2-1-like</fullName>
    </submittedName>
</protein>
<keyword evidence="8" id="KW-1185">Reference proteome</keyword>
<dbReference type="EMBL" id="JABWDY010020901">
    <property type="protein sequence ID" value="KAF5192808.1"/>
    <property type="molecule type" value="Genomic_DNA"/>
</dbReference>
<dbReference type="GO" id="GO:0009705">
    <property type="term" value="C:plant-type vacuole membrane"/>
    <property type="evidence" value="ECO:0007669"/>
    <property type="project" value="TreeGrafter"/>
</dbReference>
<comment type="subcellular location">
    <subcellularLocation>
        <location evidence="1">Endomembrane system</location>
        <topology evidence="1">Multi-pass membrane protein</topology>
    </subcellularLocation>
</comment>
<evidence type="ECO:0000256" key="2">
    <source>
        <dbReference type="ARBA" id="ARBA00022692"/>
    </source>
</evidence>
<comment type="caution">
    <text evidence="7">The sequence shown here is derived from an EMBL/GenBank/DDBJ whole genome shotgun (WGS) entry which is preliminary data.</text>
</comment>
<feature type="transmembrane region" description="Helical" evidence="6">
    <location>
        <begin position="65"/>
        <end position="86"/>
    </location>
</feature>